<organism evidence="1">
    <name type="scientific">Palpitomonas bilix</name>
    <dbReference type="NCBI Taxonomy" id="652834"/>
    <lineage>
        <taxon>Eukaryota</taxon>
        <taxon>Eukaryota incertae sedis</taxon>
    </lineage>
</organism>
<reference evidence="1" key="1">
    <citation type="submission" date="2021-01" db="EMBL/GenBank/DDBJ databases">
        <authorList>
            <person name="Corre E."/>
            <person name="Pelletier E."/>
            <person name="Niang G."/>
            <person name="Scheremetjew M."/>
            <person name="Finn R."/>
            <person name="Kale V."/>
            <person name="Holt S."/>
            <person name="Cochrane G."/>
            <person name="Meng A."/>
            <person name="Brown T."/>
            <person name="Cohen L."/>
        </authorList>
    </citation>
    <scope>NUCLEOTIDE SEQUENCE</scope>
    <source>
        <strain evidence="1">NIES-2562</strain>
    </source>
</reference>
<dbReference type="EMBL" id="HBIB01006551">
    <property type="protein sequence ID" value="CAE0241886.1"/>
    <property type="molecule type" value="Transcribed_RNA"/>
</dbReference>
<dbReference type="EMBL" id="HBIB01006550">
    <property type="protein sequence ID" value="CAE0241885.1"/>
    <property type="molecule type" value="Transcribed_RNA"/>
</dbReference>
<evidence type="ECO:0000313" key="2">
    <source>
        <dbReference type="EMBL" id="CAE0241886.1"/>
    </source>
</evidence>
<dbReference type="AlphaFoldDB" id="A0A7S3CZH8"/>
<evidence type="ECO:0000313" key="1">
    <source>
        <dbReference type="EMBL" id="CAE0241885.1"/>
    </source>
</evidence>
<protein>
    <submittedName>
        <fullName evidence="1">Uncharacterized protein</fullName>
    </submittedName>
</protein>
<accession>A0A7S3CZH8</accession>
<gene>
    <name evidence="1" type="ORF">PBIL07802_LOCUS4047</name>
    <name evidence="2" type="ORF">PBIL07802_LOCUS4048</name>
</gene>
<sequence length="147" mass="16115">MATESGQSPMVDNSGNVASTSVFKQSVENLTELATLPQEALEEVHRLLVPNGSMILSYKVSGYQLCVDQPAVTFFTLRQHEIFITESNYTVLGADGSELPLLEYTGSPSRRRLLYGSFGGFSTYSGRVRGNNRRNRADGDADDIESL</sequence>
<name>A0A7S3CZH8_9EUKA</name>
<proteinExistence type="predicted"/>